<evidence type="ECO:0000259" key="4">
    <source>
        <dbReference type="PROSITE" id="PS50949"/>
    </source>
</evidence>
<dbReference type="InterPro" id="IPR036388">
    <property type="entry name" value="WH-like_DNA-bd_sf"/>
</dbReference>
<evidence type="ECO:0000313" key="6">
    <source>
        <dbReference type="Proteomes" id="UP000000370"/>
    </source>
</evidence>
<keyword evidence="3" id="KW-0804">Transcription</keyword>
<reference evidence="6" key="1">
    <citation type="submission" date="2007-11" db="EMBL/GenBank/DDBJ databases">
        <title>Complete genome sequence of Clostridium phytofermentans ISDg.</title>
        <authorList>
            <person name="Leschine S.B."/>
            <person name="Warnick T.A."/>
            <person name="Blanchard J.L."/>
            <person name="Schnell D.J."/>
            <person name="Petit E.L."/>
            <person name="LaTouf W.G."/>
            <person name="Copeland A."/>
            <person name="Lucas S."/>
            <person name="Lapidus A."/>
            <person name="Barry K."/>
            <person name="Glavina del Rio T."/>
            <person name="Dalin E."/>
            <person name="Tice H."/>
            <person name="Pitluck S."/>
            <person name="Kiss H."/>
            <person name="Brettin T."/>
            <person name="Bruce D."/>
            <person name="Detter J.C."/>
            <person name="Han C."/>
            <person name="Kuske C."/>
            <person name="Schmutz J."/>
            <person name="Larimer F."/>
            <person name="Land M."/>
            <person name="Hauser L."/>
            <person name="Kyrpides N."/>
            <person name="Kim E.A."/>
            <person name="Richardson P."/>
        </authorList>
    </citation>
    <scope>NUCLEOTIDE SEQUENCE [LARGE SCALE GENOMIC DNA]</scope>
    <source>
        <strain evidence="6">ATCC 700394 / DSM 18823 / ISDg</strain>
    </source>
</reference>
<dbReference type="STRING" id="357809.Cphy_0185"/>
<dbReference type="Proteomes" id="UP000000370">
    <property type="component" value="Chromosome"/>
</dbReference>
<sequence length="122" mass="13749">MKIDFESGKPIFQQIAEQIEDAIFIGAFEEGTQIPSTTEVSTSFQINPATVLKGMNQLMEDGILYKKRGVGVFVCEGARNQIVGKRKEKFYESYVESLITEARKLDLTKQDIIELIERGLAK</sequence>
<dbReference type="SMART" id="SM00345">
    <property type="entry name" value="HTH_GNTR"/>
    <property type="match status" value="1"/>
</dbReference>
<feature type="domain" description="HTH gntR-type" evidence="4">
    <location>
        <begin position="9"/>
        <end position="77"/>
    </location>
</feature>
<organism evidence="5 6">
    <name type="scientific">Lachnoclostridium phytofermentans (strain ATCC 700394 / DSM 18823 / ISDg)</name>
    <name type="common">Clostridium phytofermentans</name>
    <dbReference type="NCBI Taxonomy" id="357809"/>
    <lineage>
        <taxon>Bacteria</taxon>
        <taxon>Bacillati</taxon>
        <taxon>Bacillota</taxon>
        <taxon>Clostridia</taxon>
        <taxon>Lachnospirales</taxon>
        <taxon>Lachnospiraceae</taxon>
    </lineage>
</organism>
<dbReference type="RefSeq" id="WP_012198215.1">
    <property type="nucleotide sequence ID" value="NC_010001.1"/>
</dbReference>
<protein>
    <submittedName>
        <fullName evidence="5">Transcriptional regulator, GntR family</fullName>
    </submittedName>
</protein>
<evidence type="ECO:0000313" key="5">
    <source>
        <dbReference type="EMBL" id="ABX40572.1"/>
    </source>
</evidence>
<dbReference type="PANTHER" id="PTHR38445">
    <property type="entry name" value="HTH-TYPE TRANSCRIPTIONAL REPRESSOR YTRA"/>
    <property type="match status" value="1"/>
</dbReference>
<name>A9KRA4_LACP7</name>
<dbReference type="OrthoDB" id="162505at2"/>
<accession>A9KRA4</accession>
<keyword evidence="2" id="KW-0238">DNA-binding</keyword>
<dbReference type="Pfam" id="PF00392">
    <property type="entry name" value="GntR"/>
    <property type="match status" value="1"/>
</dbReference>
<dbReference type="InterPro" id="IPR036390">
    <property type="entry name" value="WH_DNA-bd_sf"/>
</dbReference>
<dbReference type="HOGENOM" id="CLU_017584_10_0_9"/>
<evidence type="ECO:0000256" key="2">
    <source>
        <dbReference type="ARBA" id="ARBA00023125"/>
    </source>
</evidence>
<dbReference type="CDD" id="cd07377">
    <property type="entry name" value="WHTH_GntR"/>
    <property type="match status" value="1"/>
</dbReference>
<dbReference type="GO" id="GO:0003700">
    <property type="term" value="F:DNA-binding transcription factor activity"/>
    <property type="evidence" value="ECO:0007669"/>
    <property type="project" value="InterPro"/>
</dbReference>
<dbReference type="InterPro" id="IPR000524">
    <property type="entry name" value="Tscrpt_reg_HTH_GntR"/>
</dbReference>
<dbReference type="EMBL" id="CP000885">
    <property type="protein sequence ID" value="ABX40572.1"/>
    <property type="molecule type" value="Genomic_DNA"/>
</dbReference>
<dbReference type="Gene3D" id="1.10.10.10">
    <property type="entry name" value="Winged helix-like DNA-binding domain superfamily/Winged helix DNA-binding domain"/>
    <property type="match status" value="1"/>
</dbReference>
<proteinExistence type="predicted"/>
<dbReference type="GO" id="GO:0003677">
    <property type="term" value="F:DNA binding"/>
    <property type="evidence" value="ECO:0007669"/>
    <property type="project" value="UniProtKB-KW"/>
</dbReference>
<evidence type="ECO:0000256" key="1">
    <source>
        <dbReference type="ARBA" id="ARBA00023015"/>
    </source>
</evidence>
<dbReference type="PANTHER" id="PTHR38445:SF10">
    <property type="entry name" value="GNTR-FAMILY TRANSCRIPTIONAL REGULATOR"/>
    <property type="match status" value="1"/>
</dbReference>
<dbReference type="AlphaFoldDB" id="A9KRA4"/>
<dbReference type="eggNOG" id="COG1725">
    <property type="taxonomic scope" value="Bacteria"/>
</dbReference>
<dbReference type="PROSITE" id="PS50949">
    <property type="entry name" value="HTH_GNTR"/>
    <property type="match status" value="1"/>
</dbReference>
<keyword evidence="1" id="KW-0805">Transcription regulation</keyword>
<dbReference type="SUPFAM" id="SSF46785">
    <property type="entry name" value="Winged helix' DNA-binding domain"/>
    <property type="match status" value="1"/>
</dbReference>
<keyword evidence="6" id="KW-1185">Reference proteome</keyword>
<evidence type="ECO:0000256" key="3">
    <source>
        <dbReference type="ARBA" id="ARBA00023163"/>
    </source>
</evidence>
<dbReference type="KEGG" id="cpy:Cphy_0185"/>
<gene>
    <name evidence="5" type="ordered locus">Cphy_0185</name>
</gene>